<dbReference type="EMBL" id="CAFBMO010000059">
    <property type="protein sequence ID" value="CAB4913099.1"/>
    <property type="molecule type" value="Genomic_DNA"/>
</dbReference>
<reference evidence="3" key="1">
    <citation type="submission" date="2020-05" db="EMBL/GenBank/DDBJ databases">
        <authorList>
            <person name="Chiriac C."/>
            <person name="Salcher M."/>
            <person name="Ghai R."/>
            <person name="Kavagutti S V."/>
        </authorList>
    </citation>
    <scope>NUCLEOTIDE SEQUENCE</scope>
</reference>
<dbReference type="Pfam" id="PF14019">
    <property type="entry name" value="DUF4235"/>
    <property type="match status" value="1"/>
</dbReference>
<feature type="transmembrane region" description="Helical" evidence="1">
    <location>
        <begin position="20"/>
        <end position="41"/>
    </location>
</feature>
<sequence>MMTDHEPEVTAQEPNPIMHLVAPITAIGATMVVRKVLNAAYESRTGNQAPDPRDSRVGFGRALVWAVVTAATAAAVETAVYRMMNRTTH</sequence>
<evidence type="ECO:0000313" key="3">
    <source>
        <dbReference type="EMBL" id="CAB4672553.1"/>
    </source>
</evidence>
<evidence type="ECO:0000313" key="2">
    <source>
        <dbReference type="EMBL" id="CAB4625964.1"/>
    </source>
</evidence>
<keyword evidence="1" id="KW-0812">Transmembrane</keyword>
<keyword evidence="1" id="KW-0472">Membrane</keyword>
<feature type="transmembrane region" description="Helical" evidence="1">
    <location>
        <begin position="62"/>
        <end position="84"/>
    </location>
</feature>
<dbReference type="EMBL" id="CAEZWR010000148">
    <property type="protein sequence ID" value="CAB4672553.1"/>
    <property type="molecule type" value="Genomic_DNA"/>
</dbReference>
<evidence type="ECO:0000256" key="1">
    <source>
        <dbReference type="SAM" id="Phobius"/>
    </source>
</evidence>
<proteinExistence type="predicted"/>
<gene>
    <name evidence="2" type="ORF">UFOPK1908_01170</name>
    <name evidence="3" type="ORF">UFOPK2282_01159</name>
    <name evidence="4" type="ORF">UFOPK3576_01258</name>
</gene>
<protein>
    <submittedName>
        <fullName evidence="3">Unannotated protein</fullName>
    </submittedName>
</protein>
<name>A0A6J6MJL3_9ZZZZ</name>
<organism evidence="3">
    <name type="scientific">freshwater metagenome</name>
    <dbReference type="NCBI Taxonomy" id="449393"/>
    <lineage>
        <taxon>unclassified sequences</taxon>
        <taxon>metagenomes</taxon>
        <taxon>ecological metagenomes</taxon>
    </lineage>
</organism>
<accession>A0A6J6MJL3</accession>
<dbReference type="AlphaFoldDB" id="A0A6J6MJL3"/>
<evidence type="ECO:0000313" key="4">
    <source>
        <dbReference type="EMBL" id="CAB4913099.1"/>
    </source>
</evidence>
<keyword evidence="1" id="KW-1133">Transmembrane helix</keyword>
<dbReference type="InterPro" id="IPR025329">
    <property type="entry name" value="DUF4235"/>
</dbReference>
<dbReference type="EMBL" id="CAEZVB010000063">
    <property type="protein sequence ID" value="CAB4625964.1"/>
    <property type="molecule type" value="Genomic_DNA"/>
</dbReference>